<dbReference type="EMBL" id="CP029788">
    <property type="protein sequence ID" value="AWT44551.1"/>
    <property type="molecule type" value="Genomic_DNA"/>
</dbReference>
<organism evidence="1 2">
    <name type="scientific">Streptomyces actuosus</name>
    <dbReference type="NCBI Taxonomy" id="1885"/>
    <lineage>
        <taxon>Bacteria</taxon>
        <taxon>Bacillati</taxon>
        <taxon>Actinomycetota</taxon>
        <taxon>Actinomycetes</taxon>
        <taxon>Kitasatosporales</taxon>
        <taxon>Streptomycetaceae</taxon>
        <taxon>Streptomyces</taxon>
    </lineage>
</organism>
<evidence type="ECO:0000313" key="1">
    <source>
        <dbReference type="EMBL" id="AWT44551.1"/>
    </source>
</evidence>
<keyword evidence="2" id="KW-1185">Reference proteome</keyword>
<proteinExistence type="predicted"/>
<dbReference type="KEGG" id="sact:DMT42_21120"/>
<evidence type="ECO:0000313" key="2">
    <source>
        <dbReference type="Proteomes" id="UP000247634"/>
    </source>
</evidence>
<gene>
    <name evidence="1" type="ORF">DMT42_21120</name>
</gene>
<protein>
    <recommendedName>
        <fullName evidence="3">Elongation factor 1-beta</fullName>
    </recommendedName>
</protein>
<dbReference type="Proteomes" id="UP000247634">
    <property type="component" value="Chromosome"/>
</dbReference>
<accession>A0A2U9P5W5</accession>
<dbReference type="OrthoDB" id="120749at2"/>
<name>A0A2U9P5W5_STRAS</name>
<reference evidence="1 2" key="1">
    <citation type="submission" date="2018-06" db="EMBL/GenBank/DDBJ databases">
        <title>The complete genome sequence of a nosiheptide producer Streptomyces actuosus ATCC 25421: deducing the ability of producing a new class III lantibiotics.</title>
        <authorList>
            <person name="Liu W."/>
            <person name="Sun F."/>
            <person name="Hu Y."/>
        </authorList>
    </citation>
    <scope>NUCLEOTIDE SEQUENCE [LARGE SCALE GENOMIC DNA]</scope>
    <source>
        <strain evidence="1 2">ATCC 25421</strain>
    </source>
</reference>
<dbReference type="RefSeq" id="WP_110629452.1">
    <property type="nucleotide sequence ID" value="NZ_CP029788.1"/>
</dbReference>
<dbReference type="AlphaFoldDB" id="A0A2U9P5W5"/>
<evidence type="ECO:0008006" key="3">
    <source>
        <dbReference type="Google" id="ProtNLM"/>
    </source>
</evidence>
<sequence length="96" mass="10462">MRVLVKASVDIDKGNEAIRSGKMADLVKETLEKIKPEAAYFGPLDGHRTMLLVVDLPDSSAIIPTLDPLFSNLDATIEVTPVMNVDDLQKGLSQLQ</sequence>